<accession>A0A7T2WMM3</accession>
<protein>
    <submittedName>
        <fullName evidence="5">Methyltransferase domain-containing protein</fullName>
    </submittedName>
</protein>
<organism evidence="5 6">
    <name type="scientific">Brevibacterium casei</name>
    <dbReference type="NCBI Taxonomy" id="33889"/>
    <lineage>
        <taxon>Bacteria</taxon>
        <taxon>Bacillati</taxon>
        <taxon>Actinomycetota</taxon>
        <taxon>Actinomycetes</taxon>
        <taxon>Micrococcales</taxon>
        <taxon>Brevibacteriaceae</taxon>
        <taxon>Brevibacterium</taxon>
    </lineage>
</organism>
<dbReference type="Gene3D" id="3.40.50.150">
    <property type="entry name" value="Vaccinia Virus protein VP39"/>
    <property type="match status" value="1"/>
</dbReference>
<dbReference type="KEGG" id="bcau:I6G59_17425"/>
<keyword evidence="1 5" id="KW-0489">Methyltransferase</keyword>
<evidence type="ECO:0000256" key="3">
    <source>
        <dbReference type="ARBA" id="ARBA00022691"/>
    </source>
</evidence>
<proteinExistence type="predicted"/>
<evidence type="ECO:0000259" key="4">
    <source>
        <dbReference type="Pfam" id="PF13649"/>
    </source>
</evidence>
<dbReference type="InterPro" id="IPR041698">
    <property type="entry name" value="Methyltransf_25"/>
</dbReference>
<keyword evidence="3" id="KW-0949">S-adenosyl-L-methionine</keyword>
<dbReference type="Proteomes" id="UP000594979">
    <property type="component" value="Chromosome"/>
</dbReference>
<dbReference type="InterPro" id="IPR029063">
    <property type="entry name" value="SAM-dependent_MTases_sf"/>
</dbReference>
<dbReference type="AlphaFoldDB" id="A0A7T2WMM3"/>
<name>A0A7T2WMM3_9MICO</name>
<evidence type="ECO:0000256" key="2">
    <source>
        <dbReference type="ARBA" id="ARBA00022679"/>
    </source>
</evidence>
<feature type="domain" description="Methyltransferase" evidence="4">
    <location>
        <begin position="50"/>
        <end position="144"/>
    </location>
</feature>
<dbReference type="GO" id="GO:0032259">
    <property type="term" value="P:methylation"/>
    <property type="evidence" value="ECO:0007669"/>
    <property type="project" value="UniProtKB-KW"/>
</dbReference>
<dbReference type="GO" id="GO:0008168">
    <property type="term" value="F:methyltransferase activity"/>
    <property type="evidence" value="ECO:0007669"/>
    <property type="project" value="UniProtKB-KW"/>
</dbReference>
<evidence type="ECO:0000256" key="1">
    <source>
        <dbReference type="ARBA" id="ARBA00022603"/>
    </source>
</evidence>
<dbReference type="SUPFAM" id="SSF53335">
    <property type="entry name" value="S-adenosyl-L-methionine-dependent methyltransferases"/>
    <property type="match status" value="1"/>
</dbReference>
<dbReference type="PANTHER" id="PTHR43464">
    <property type="entry name" value="METHYLTRANSFERASE"/>
    <property type="match status" value="1"/>
</dbReference>
<dbReference type="CDD" id="cd02440">
    <property type="entry name" value="AdoMet_MTases"/>
    <property type="match status" value="1"/>
</dbReference>
<dbReference type="Pfam" id="PF13649">
    <property type="entry name" value="Methyltransf_25"/>
    <property type="match status" value="1"/>
</dbReference>
<dbReference type="EMBL" id="CP065682">
    <property type="protein sequence ID" value="QPS33671.1"/>
    <property type="molecule type" value="Genomic_DNA"/>
</dbReference>
<sequence length="218" mass="24101">MRHSMHREQPMCSAQQFWEERYRQGDRIWSGEPNSALVAETTGLSAGRALDLGCGEGADAIWLAAHGWNVTGVDVSATAVERARAEAQSRSLDEVTRFLRVNLADWEPDGGSYDLVVASFLHSPVELPRSLILRRIAAYVRTGGHLLVVSHAAPPPWFDVDQHPGHRFIGPDQDFAEMSLPEGEWRVTVAETRSRIATGPAGEEAELLDGVLLLQRQR</sequence>
<gene>
    <name evidence="5" type="ORF">I6G59_17425</name>
</gene>
<dbReference type="PANTHER" id="PTHR43464:SF19">
    <property type="entry name" value="UBIQUINONE BIOSYNTHESIS O-METHYLTRANSFERASE, MITOCHONDRIAL"/>
    <property type="match status" value="1"/>
</dbReference>
<evidence type="ECO:0000313" key="5">
    <source>
        <dbReference type="EMBL" id="QPS33671.1"/>
    </source>
</evidence>
<dbReference type="RefSeq" id="WP_197932023.1">
    <property type="nucleotide sequence ID" value="NZ_CP065682.1"/>
</dbReference>
<reference evidence="5 6" key="1">
    <citation type="submission" date="2020-12" db="EMBL/GenBank/DDBJ databases">
        <title>FDA dAtabase for Regulatory Grade micrObial Sequences (FDA-ARGOS): Supporting development and validation of Infectious Disease Dx tests.</title>
        <authorList>
            <person name="Sproer C."/>
            <person name="Gronow S."/>
            <person name="Severitt S."/>
            <person name="Schroder I."/>
            <person name="Tallon L."/>
            <person name="Sadzewicz L."/>
            <person name="Zhao X."/>
            <person name="Boylan J."/>
            <person name="Ott S."/>
            <person name="Bowen H."/>
            <person name="Vavikolanu K."/>
            <person name="Mehta A."/>
            <person name="Aluvathingal J."/>
            <person name="Nadendla S."/>
            <person name="Lowell S."/>
            <person name="Myers T."/>
            <person name="Yan Y."/>
            <person name="Sichtig H."/>
        </authorList>
    </citation>
    <scope>NUCLEOTIDE SEQUENCE [LARGE SCALE GENOMIC DNA]</scope>
    <source>
        <strain evidence="5 6">FDAARGOS_902</strain>
    </source>
</reference>
<keyword evidence="2 5" id="KW-0808">Transferase</keyword>
<evidence type="ECO:0000313" key="6">
    <source>
        <dbReference type="Proteomes" id="UP000594979"/>
    </source>
</evidence>